<dbReference type="OrthoDB" id="3372002at2"/>
<sequence length="202" mass="20798">MGVPRAGSVVRATLAGCLALLMMTTTVGCRRSRTAPSPTAAAPVGLTVAASQPAYRVGEQINLRLKLVNNRDAGCRLSRVPDGTVTVLSLTRDGEPVAPTVGGAAYYRDFTAYLVENLVPVPPRGSVELTLGSDPQSPIGAALTTSAPDGRGGATVTWWPVDQPGAYRLGLGYLRAPLRGVPADPCAATVEQGTVAFEVKGG</sequence>
<accession>A0A317CY51</accession>
<dbReference type="Proteomes" id="UP000245410">
    <property type="component" value="Unassembled WGS sequence"/>
</dbReference>
<gene>
    <name evidence="1" type="ORF">DKT68_19305</name>
</gene>
<dbReference type="PROSITE" id="PS51257">
    <property type="entry name" value="PROKAR_LIPOPROTEIN"/>
    <property type="match status" value="1"/>
</dbReference>
<name>A0A317CY51_9ACTN</name>
<reference evidence="1 2" key="1">
    <citation type="submission" date="2018-05" db="EMBL/GenBank/DDBJ databases">
        <title>Micromonospora atacamensis sp. nov., a novel actinobacteria isolated from high altitude Atacama Desert soil.</title>
        <authorList>
            <person name="Carro L."/>
            <person name="Golinska P."/>
            <person name="Klenk H.-P."/>
            <person name="Goodfellow M."/>
        </authorList>
    </citation>
    <scope>NUCLEOTIDE SEQUENCE [LARGE SCALE GENOMIC DNA]</scope>
    <source>
        <strain evidence="1 2">5R2A7</strain>
    </source>
</reference>
<organism evidence="1 2">
    <name type="scientific">Micromonospora acroterricola</name>
    <dbReference type="NCBI Taxonomy" id="2202421"/>
    <lineage>
        <taxon>Bacteria</taxon>
        <taxon>Bacillati</taxon>
        <taxon>Actinomycetota</taxon>
        <taxon>Actinomycetes</taxon>
        <taxon>Micromonosporales</taxon>
        <taxon>Micromonosporaceae</taxon>
        <taxon>Micromonospora</taxon>
    </lineage>
</organism>
<dbReference type="RefSeq" id="WP_146218395.1">
    <property type="nucleotide sequence ID" value="NZ_QGKR01000225.1"/>
</dbReference>
<keyword evidence="2" id="KW-1185">Reference proteome</keyword>
<comment type="caution">
    <text evidence="1">The sequence shown here is derived from an EMBL/GenBank/DDBJ whole genome shotgun (WGS) entry which is preliminary data.</text>
</comment>
<proteinExistence type="predicted"/>
<dbReference type="AlphaFoldDB" id="A0A317CY51"/>
<evidence type="ECO:0000313" key="2">
    <source>
        <dbReference type="Proteomes" id="UP000245410"/>
    </source>
</evidence>
<dbReference type="EMBL" id="QGKR01000225">
    <property type="protein sequence ID" value="PWR07377.1"/>
    <property type="molecule type" value="Genomic_DNA"/>
</dbReference>
<protein>
    <submittedName>
        <fullName evidence="1">Uncharacterized protein</fullName>
    </submittedName>
</protein>
<evidence type="ECO:0000313" key="1">
    <source>
        <dbReference type="EMBL" id="PWR07377.1"/>
    </source>
</evidence>